<accession>A0A930RBU8</accession>
<name>A0A930RBU8_STRIT</name>
<dbReference type="Gene3D" id="1.20.120.450">
    <property type="entry name" value="dinb family like domain"/>
    <property type="match status" value="1"/>
</dbReference>
<comment type="caution">
    <text evidence="1">The sequence shown here is derived from an EMBL/GenBank/DDBJ whole genome shotgun (WGS) entry which is preliminary data.</text>
</comment>
<dbReference type="Proteomes" id="UP000721045">
    <property type="component" value="Unassembled WGS sequence"/>
</dbReference>
<dbReference type="AlphaFoldDB" id="A0A930RBU8"/>
<proteinExistence type="predicted"/>
<evidence type="ECO:0000313" key="2">
    <source>
        <dbReference type="Proteomes" id="UP000721045"/>
    </source>
</evidence>
<sequence>MEFVELLVENVERAQERFLSVLEGLSLEEVNAFPLVDTVPSIKSITWLTWHTARELDFQIADLAKTNPVWFSKGWKKKFALDLPDDTEDWHHTPQEAHKVVVTDIDFLKGYLSDAVATTIAYLSKVNEDSLDDVVDENWIPAVKRGNRLVSIIDDATMHSGQTVYARRLLLGRED</sequence>
<dbReference type="Pfam" id="PF04978">
    <property type="entry name" value="MST"/>
    <property type="match status" value="1"/>
</dbReference>
<reference evidence="1" key="1">
    <citation type="submission" date="2020-04" db="EMBL/GenBank/DDBJ databases">
        <title>Deep metagenomics examines the oral microbiome during advanced dental caries in children, revealing novel taxa and co-occurrences with host molecules.</title>
        <authorList>
            <person name="Baker J.L."/>
            <person name="Morton J.T."/>
            <person name="Dinis M."/>
            <person name="Alvarez R."/>
            <person name="Tran N.C."/>
            <person name="Knight R."/>
            <person name="Edlund A."/>
        </authorList>
    </citation>
    <scope>NUCLEOTIDE SEQUENCE</scope>
    <source>
        <strain evidence="1">JCVI_23_bin.22</strain>
    </source>
</reference>
<gene>
    <name evidence="1" type="ORF">HXO88_05305</name>
</gene>
<organism evidence="1 2">
    <name type="scientific">Streptococcus intermedius</name>
    <dbReference type="NCBI Taxonomy" id="1338"/>
    <lineage>
        <taxon>Bacteria</taxon>
        <taxon>Bacillati</taxon>
        <taxon>Bacillota</taxon>
        <taxon>Bacilli</taxon>
        <taxon>Lactobacillales</taxon>
        <taxon>Streptococcaceae</taxon>
        <taxon>Streptococcus</taxon>
        <taxon>Streptococcus anginosus group</taxon>
    </lineage>
</organism>
<dbReference type="EMBL" id="JABZYP010000016">
    <property type="protein sequence ID" value="MBF1713139.1"/>
    <property type="molecule type" value="Genomic_DNA"/>
</dbReference>
<evidence type="ECO:0000313" key="1">
    <source>
        <dbReference type="EMBL" id="MBF1713139.1"/>
    </source>
</evidence>
<dbReference type="InterPro" id="IPR007061">
    <property type="entry name" value="MST-like"/>
</dbReference>
<protein>
    <submittedName>
        <fullName evidence="1">DUF664 domain-containing protein</fullName>
    </submittedName>
</protein>
<dbReference type="InterPro" id="IPR034660">
    <property type="entry name" value="DinB/YfiT-like"/>
</dbReference>
<dbReference type="SUPFAM" id="SSF109854">
    <property type="entry name" value="DinB/YfiT-like putative metalloenzymes"/>
    <property type="match status" value="1"/>
</dbReference>